<sequence>FLFHHIKKLKCSKWKRPPRPKTLPIIRNLHNLKGLPHACFSNRSQTYGPLMLLRFGYVPVVVISSKEGAEEALNQPERVATIMISYNFKDIGFAPYGEESSGRELLACQETNGIGSEPRTQSPVNLKKTLFTLVAMGWLIDRVTGQNKTLNTVFSELDTTVSENPDVVDVMVDLMKKQDKDEDSFKLTTYHFKGIVSVSLLGLLTLAGLINLKL</sequence>
<proteinExistence type="inferred from homology"/>
<comment type="similarity">
    <text evidence="2">Belongs to the cytochrome P450 family.</text>
</comment>
<reference evidence="8 9" key="1">
    <citation type="submission" date="2021-05" db="EMBL/GenBank/DDBJ databases">
        <title>Genome Assembly of Synthetic Allotetraploid Brassica napus Reveals Homoeologous Exchanges between Subgenomes.</title>
        <authorList>
            <person name="Davis J.T."/>
        </authorList>
    </citation>
    <scope>NUCLEOTIDE SEQUENCE [LARGE SCALE GENOMIC DNA]</scope>
    <source>
        <strain evidence="9">cv. Da-Ae</strain>
        <tissue evidence="8">Seedling</tissue>
    </source>
</reference>
<protein>
    <submittedName>
        <fullName evidence="8">Uncharacterized protein</fullName>
    </submittedName>
</protein>
<dbReference type="Gene3D" id="1.10.630.10">
    <property type="entry name" value="Cytochrome P450"/>
    <property type="match status" value="1"/>
</dbReference>
<keyword evidence="3" id="KW-0349">Heme</keyword>
<keyword evidence="9" id="KW-1185">Reference proteome</keyword>
<organism evidence="8 9">
    <name type="scientific">Brassica napus</name>
    <name type="common">Rape</name>
    <dbReference type="NCBI Taxonomy" id="3708"/>
    <lineage>
        <taxon>Eukaryota</taxon>
        <taxon>Viridiplantae</taxon>
        <taxon>Streptophyta</taxon>
        <taxon>Embryophyta</taxon>
        <taxon>Tracheophyta</taxon>
        <taxon>Spermatophyta</taxon>
        <taxon>Magnoliopsida</taxon>
        <taxon>eudicotyledons</taxon>
        <taxon>Gunneridae</taxon>
        <taxon>Pentapetalae</taxon>
        <taxon>rosids</taxon>
        <taxon>malvids</taxon>
        <taxon>Brassicales</taxon>
        <taxon>Brassicaceae</taxon>
        <taxon>Brassiceae</taxon>
        <taxon>Brassica</taxon>
    </lineage>
</organism>
<dbReference type="EMBL" id="JAGKQM010000011">
    <property type="protein sequence ID" value="KAH0904277.1"/>
    <property type="molecule type" value="Genomic_DNA"/>
</dbReference>
<evidence type="ECO:0000256" key="5">
    <source>
        <dbReference type="ARBA" id="ARBA00023002"/>
    </source>
</evidence>
<comment type="cofactor">
    <cofactor evidence="1">
        <name>heme</name>
        <dbReference type="ChEBI" id="CHEBI:30413"/>
    </cofactor>
</comment>
<evidence type="ECO:0000256" key="3">
    <source>
        <dbReference type="ARBA" id="ARBA00022617"/>
    </source>
</evidence>
<comment type="caution">
    <text evidence="8">The sequence shown here is derived from an EMBL/GenBank/DDBJ whole genome shotgun (WGS) entry which is preliminary data.</text>
</comment>
<dbReference type="InterPro" id="IPR036396">
    <property type="entry name" value="Cyt_P450_sf"/>
</dbReference>
<evidence type="ECO:0000256" key="2">
    <source>
        <dbReference type="ARBA" id="ARBA00010617"/>
    </source>
</evidence>
<feature type="non-terminal residue" evidence="8">
    <location>
        <position position="1"/>
    </location>
</feature>
<dbReference type="Proteomes" id="UP000824890">
    <property type="component" value="Unassembled WGS sequence"/>
</dbReference>
<evidence type="ECO:0000313" key="9">
    <source>
        <dbReference type="Proteomes" id="UP000824890"/>
    </source>
</evidence>
<name>A0ABQ8BHH4_BRANA</name>
<keyword evidence="7" id="KW-0503">Monooxygenase</keyword>
<evidence type="ECO:0000256" key="4">
    <source>
        <dbReference type="ARBA" id="ARBA00022723"/>
    </source>
</evidence>
<gene>
    <name evidence="8" type="ORF">HID58_043780</name>
</gene>
<evidence type="ECO:0000256" key="7">
    <source>
        <dbReference type="ARBA" id="ARBA00023033"/>
    </source>
</evidence>
<evidence type="ECO:0000256" key="6">
    <source>
        <dbReference type="ARBA" id="ARBA00023004"/>
    </source>
</evidence>
<accession>A0ABQ8BHH4</accession>
<evidence type="ECO:0000313" key="8">
    <source>
        <dbReference type="EMBL" id="KAH0904277.1"/>
    </source>
</evidence>
<dbReference type="PANTHER" id="PTHR47955">
    <property type="entry name" value="CYTOCHROME P450 FAMILY 71 PROTEIN"/>
    <property type="match status" value="1"/>
</dbReference>
<evidence type="ECO:0000256" key="1">
    <source>
        <dbReference type="ARBA" id="ARBA00001971"/>
    </source>
</evidence>
<dbReference type="PANTHER" id="PTHR47955:SF19">
    <property type="entry name" value="CYTOCHROME P450 71A9-LIKE ISOFORM X1"/>
    <property type="match status" value="1"/>
</dbReference>
<keyword evidence="4" id="KW-0479">Metal-binding</keyword>
<dbReference type="Pfam" id="PF00067">
    <property type="entry name" value="p450"/>
    <property type="match status" value="1"/>
</dbReference>
<dbReference type="InterPro" id="IPR001128">
    <property type="entry name" value="Cyt_P450"/>
</dbReference>
<dbReference type="SUPFAM" id="SSF48264">
    <property type="entry name" value="Cytochrome P450"/>
    <property type="match status" value="1"/>
</dbReference>
<keyword evidence="6" id="KW-0408">Iron</keyword>
<keyword evidence="5" id="KW-0560">Oxidoreductase</keyword>